<evidence type="ECO:0000313" key="2">
    <source>
        <dbReference type="EMBL" id="SEH58630.1"/>
    </source>
</evidence>
<protein>
    <submittedName>
        <fullName evidence="2">Zinc carboxypeptidase</fullName>
    </submittedName>
</protein>
<dbReference type="GO" id="GO:0008270">
    <property type="term" value="F:zinc ion binding"/>
    <property type="evidence" value="ECO:0007669"/>
    <property type="project" value="InterPro"/>
</dbReference>
<name>A0A1H6JE29_9FLAO</name>
<dbReference type="EMBL" id="FNWX01000013">
    <property type="protein sequence ID" value="SEH58630.1"/>
    <property type="molecule type" value="Genomic_DNA"/>
</dbReference>
<keyword evidence="2" id="KW-0121">Carboxypeptidase</keyword>
<keyword evidence="3" id="KW-1185">Reference proteome</keyword>
<keyword evidence="2" id="KW-0378">Hydrolase</keyword>
<dbReference type="GO" id="GO:0006508">
    <property type="term" value="P:proteolysis"/>
    <property type="evidence" value="ECO:0007669"/>
    <property type="project" value="InterPro"/>
</dbReference>
<accession>A0A1H6JE29</accession>
<dbReference type="STRING" id="420404.SAMN05421793_11359"/>
<feature type="domain" description="Peptidase M14" evidence="1">
    <location>
        <begin position="50"/>
        <end position="155"/>
    </location>
</feature>
<reference evidence="3" key="1">
    <citation type="submission" date="2016-10" db="EMBL/GenBank/DDBJ databases">
        <authorList>
            <person name="Varghese N."/>
            <person name="Submissions S."/>
        </authorList>
    </citation>
    <scope>NUCLEOTIDE SEQUENCE [LARGE SCALE GENOMIC DNA]</scope>
    <source>
        <strain evidence="3">DSM 19326</strain>
    </source>
</reference>
<dbReference type="GO" id="GO:0004181">
    <property type="term" value="F:metallocarboxypeptidase activity"/>
    <property type="evidence" value="ECO:0007669"/>
    <property type="project" value="InterPro"/>
</dbReference>
<organism evidence="2 3">
    <name type="scientific">Epilithonimonas hominis</name>
    <dbReference type="NCBI Taxonomy" id="420404"/>
    <lineage>
        <taxon>Bacteria</taxon>
        <taxon>Pseudomonadati</taxon>
        <taxon>Bacteroidota</taxon>
        <taxon>Flavobacteriia</taxon>
        <taxon>Flavobacteriales</taxon>
        <taxon>Weeksellaceae</taxon>
        <taxon>Chryseobacterium group</taxon>
        <taxon>Epilithonimonas</taxon>
    </lineage>
</organism>
<keyword evidence="2" id="KW-0645">Protease</keyword>
<sequence length="393" mass="45604">MFNYFTNVTTVISDLILFLLQIKTTKMTVSFPYFKNVNFPERYISPEKLFSYLQRNYSDCIKEVGKSGLGKPIYMMTLGQGVTRIAAWSQMHGNESTATLAMLDLLAIFEKHPELKEKLFELIQLDFIFMLNPDGSEQWTRRNAFDIDINRDYLRNSSSEMKILKSVVLTGDYDYLLNLHDQRTIFTTDGKHPATLSFLAPSESPERAITENRKKSMAVIAAVYLQMKQMLPNRIAKYTDEFYPTSAGDNFMKAGIPSVLVEGGFYENDIDRKKTREFYTQALYFALKAMSVLKGETYSYETYLDIPQNKETHFDLIYRDVRLNTDFECVLDIAVQYREILDGDGKLTYQPYVMEVGDLHHKKGWKEIDCNGKKFISEKKFPKLDALVDFRIE</sequence>
<dbReference type="Pfam" id="PF00246">
    <property type="entry name" value="Peptidase_M14"/>
    <property type="match status" value="1"/>
</dbReference>
<dbReference type="Gene3D" id="3.40.630.10">
    <property type="entry name" value="Zn peptidases"/>
    <property type="match status" value="1"/>
</dbReference>
<dbReference type="SUPFAM" id="SSF53187">
    <property type="entry name" value="Zn-dependent exopeptidases"/>
    <property type="match status" value="1"/>
</dbReference>
<dbReference type="InterPro" id="IPR000834">
    <property type="entry name" value="Peptidase_M14"/>
</dbReference>
<proteinExistence type="predicted"/>
<evidence type="ECO:0000259" key="1">
    <source>
        <dbReference type="Pfam" id="PF00246"/>
    </source>
</evidence>
<dbReference type="Proteomes" id="UP000198555">
    <property type="component" value="Unassembled WGS sequence"/>
</dbReference>
<evidence type="ECO:0000313" key="3">
    <source>
        <dbReference type="Proteomes" id="UP000198555"/>
    </source>
</evidence>
<gene>
    <name evidence="2" type="ORF">SAMN05421793_11359</name>
</gene>
<dbReference type="AlphaFoldDB" id="A0A1H6JE29"/>